<sequence length="1232" mass="139249">MPPQPSLPLRDGRLGASSLVDSRRHNEPYYSNEDIALLHEIVAEGEAIYPTLPERDRLPTNALFQAAEQILPIHGHDPEHAPPNISRLIFRVGGMRSEGSLMDKFKSVLKDMGIELEFVPQDQPERSPSATSPSVRSLSSGGSPDQTGTFPVSPFYNGRRRRNSDTAAPSLLDYQRGAPAPSNRARSVSPTASRHRAEELPSTRGVGGVGQLPLSYHGAQHDETDAPEDEDVGEDFTQDLPVLAHLAPVRGGEPTGDLPQGFDYFGRRPLSHDEPTGGSWLGYFDQSDTEHRPISRAEDGSDRFVGASDTTAQSWDDGLPYRSLDEKEHAALEGKVQAFRNHVLKSESARATGAWRAIAHQAFQRHGRKEFSAVQVNEKTALTRAVSTWRENAIMAREDRLMAAGPYLNPAKEARMERRADRAYSILLLHKAFTHWVACTRDETNRTAVARRHILRKRCFSAWRSQQSADEAKVRDFRLQSLVRLWSRASIHHEVRAEVAIQSYRHNLVKTVFERWRAEYLARLADELRTCRIKERCLAIWLTKSREATALYEGCAVYDERLLLDDALATWRAEHEETRIFASGCIRQKLVLDCQRILEEWRTEATLRRLLSSFTGARHRQTKQRTIDIWASSANEVRQKASIAKKMVLQELITHWENETKLKRFEDSVNEQRKTRAMYHWILERKLVSFRRSSEERTKAQTLTSFRAASSKANARSGRGRQVADYFALQTVQASVIGKWWTSLEAHRRQQKRAASLFFHNTASQRLDLWLAREAEAFVRTSIYKERAKSGAYYCTATNTLSLWSATAAQASRERLTRTYHAAKRQYRVNLATRCMSNWRKATGDALALGWYADEVCASQQKAKLGEHAQHWNTCAKRLQVVREVAAGAELEVWWGRWSVCASQQRETELDAAEYNSVQTLLRCWKSWDFSALQCKGRRNTVATLRQKNDQRLRRQILSVWSHEAGLEGTFQDMRSSSMSRRSLRHGSARQGSRFHQPETPRHGSSVNHPSSQSSFQQLSYIPEADERKTSERGFAPSSQLRDLPTLGSRDLYQSLPHRPNRHSGYGEDLRSTAPQRFRSEGPIPKPPMNYPEAHFSPGPYGSLIDPIRDTPRYEGSTPHVPPRGYGSPGQLGPMSDFDEESFSPGEEEGADNAAAFMSTPSRFTGSARQQQGIRPTTTPSAILSTPFERALREEYGGGVAAAGRTATRETPRVTFADIREESAEYEEGYGG</sequence>
<dbReference type="RefSeq" id="XP_060289179.1">
    <property type="nucleotide sequence ID" value="XM_060426587.1"/>
</dbReference>
<feature type="compositionally biased region" description="Low complexity" evidence="1">
    <location>
        <begin position="132"/>
        <end position="144"/>
    </location>
</feature>
<dbReference type="Pfam" id="PF08457">
    <property type="entry name" value="Sfi1"/>
    <property type="match status" value="1"/>
</dbReference>
<reference evidence="3" key="1">
    <citation type="submission" date="2023-06" db="EMBL/GenBank/DDBJ databases">
        <title>Genome-scale phylogeny and comparative genomics of the fungal order Sordariales.</title>
        <authorList>
            <consortium name="Lawrence Berkeley National Laboratory"/>
            <person name="Hensen N."/>
            <person name="Bonometti L."/>
            <person name="Westerberg I."/>
            <person name="Brannstrom I.O."/>
            <person name="Guillou S."/>
            <person name="Cros-Aarteil S."/>
            <person name="Calhoun S."/>
            <person name="Haridas S."/>
            <person name="Kuo A."/>
            <person name="Mondo S."/>
            <person name="Pangilinan J."/>
            <person name="Riley R."/>
            <person name="Labutti K."/>
            <person name="Andreopoulos B."/>
            <person name="Lipzen A."/>
            <person name="Chen C."/>
            <person name="Yanf M."/>
            <person name="Daum C."/>
            <person name="Ng V."/>
            <person name="Clum A."/>
            <person name="Steindorff A."/>
            <person name="Ohm R."/>
            <person name="Martin F."/>
            <person name="Silar P."/>
            <person name="Natvig D."/>
            <person name="Lalanne C."/>
            <person name="Gautier V."/>
            <person name="Ament-Velasquez S.L."/>
            <person name="Kruys A."/>
            <person name="Hutchinson M.I."/>
            <person name="Powell A.J."/>
            <person name="Barry K."/>
            <person name="Miller A.N."/>
            <person name="Grigoriev I.V."/>
            <person name="Debuchy R."/>
            <person name="Gladieux P."/>
            <person name="Thoren M.H."/>
            <person name="Johannesson H."/>
        </authorList>
    </citation>
    <scope>NUCLEOTIDE SEQUENCE</scope>
    <source>
        <strain evidence="3">8032-3</strain>
    </source>
</reference>
<dbReference type="AlphaFoldDB" id="A0AAJ0CAH2"/>
<feature type="region of interest" description="Disordered" evidence="1">
    <location>
        <begin position="972"/>
        <end position="1100"/>
    </location>
</feature>
<feature type="compositionally biased region" description="Acidic residues" evidence="1">
    <location>
        <begin position="1137"/>
        <end position="1150"/>
    </location>
</feature>
<feature type="domain" description="Sfi1 spindle body" evidence="2">
    <location>
        <begin position="414"/>
        <end position="963"/>
    </location>
</feature>
<feature type="compositionally biased region" description="Polar residues" evidence="1">
    <location>
        <begin position="1003"/>
        <end position="1020"/>
    </location>
</feature>
<evidence type="ECO:0000256" key="1">
    <source>
        <dbReference type="SAM" id="MobiDB-lite"/>
    </source>
</evidence>
<comment type="caution">
    <text evidence="3">The sequence shown here is derived from an EMBL/GenBank/DDBJ whole genome shotgun (WGS) entry which is preliminary data.</text>
</comment>
<dbReference type="Proteomes" id="UP001244011">
    <property type="component" value="Unassembled WGS sequence"/>
</dbReference>
<dbReference type="GeneID" id="85309774"/>
<feature type="region of interest" description="Disordered" evidence="1">
    <location>
        <begin position="1163"/>
        <end position="1186"/>
    </location>
</feature>
<protein>
    <submittedName>
        <fullName evidence="3">Sfi1 spindle body protein-domain-containing protein</fullName>
    </submittedName>
</protein>
<proteinExistence type="predicted"/>
<evidence type="ECO:0000259" key="2">
    <source>
        <dbReference type="Pfam" id="PF08457"/>
    </source>
</evidence>
<keyword evidence="4" id="KW-1185">Reference proteome</keyword>
<accession>A0AAJ0CAH2</accession>
<feature type="region of interest" description="Disordered" evidence="1">
    <location>
        <begin position="1114"/>
        <end position="1150"/>
    </location>
</feature>
<organism evidence="3 4">
    <name type="scientific">Phialemonium atrogriseum</name>
    <dbReference type="NCBI Taxonomy" id="1093897"/>
    <lineage>
        <taxon>Eukaryota</taxon>
        <taxon>Fungi</taxon>
        <taxon>Dikarya</taxon>
        <taxon>Ascomycota</taxon>
        <taxon>Pezizomycotina</taxon>
        <taxon>Sordariomycetes</taxon>
        <taxon>Sordariomycetidae</taxon>
        <taxon>Cephalothecales</taxon>
        <taxon>Cephalothecaceae</taxon>
        <taxon>Phialemonium</taxon>
    </lineage>
</organism>
<evidence type="ECO:0000313" key="4">
    <source>
        <dbReference type="Proteomes" id="UP001244011"/>
    </source>
</evidence>
<feature type="compositionally biased region" description="Polar residues" evidence="1">
    <location>
        <begin position="1163"/>
        <end position="1184"/>
    </location>
</feature>
<feature type="compositionally biased region" description="Basic and acidic residues" evidence="1">
    <location>
        <begin position="291"/>
        <end position="302"/>
    </location>
</feature>
<dbReference type="InterPro" id="IPR013665">
    <property type="entry name" value="Sfi1_dom"/>
</dbReference>
<feature type="region of interest" description="Disordered" evidence="1">
    <location>
        <begin position="291"/>
        <end position="311"/>
    </location>
</feature>
<gene>
    <name evidence="3" type="ORF">QBC33DRAFT_522993</name>
</gene>
<evidence type="ECO:0000313" key="3">
    <source>
        <dbReference type="EMBL" id="KAK1772966.1"/>
    </source>
</evidence>
<name>A0AAJ0CAH2_9PEZI</name>
<feature type="region of interest" description="Disordered" evidence="1">
    <location>
        <begin position="118"/>
        <end position="233"/>
    </location>
</feature>
<dbReference type="EMBL" id="MU838997">
    <property type="protein sequence ID" value="KAK1772966.1"/>
    <property type="molecule type" value="Genomic_DNA"/>
</dbReference>